<reference evidence="1" key="1">
    <citation type="submission" date="2023-06" db="EMBL/GenBank/DDBJ databases">
        <authorList>
            <consortium name="Lawrence Berkeley National Laboratory"/>
            <person name="Ahrendt S."/>
            <person name="Sahu N."/>
            <person name="Indic B."/>
            <person name="Wong-Bajracharya J."/>
            <person name="Merenyi Z."/>
            <person name="Ke H.-M."/>
            <person name="Monk M."/>
            <person name="Kocsube S."/>
            <person name="Drula E."/>
            <person name="Lipzen A."/>
            <person name="Balint B."/>
            <person name="Henrissat B."/>
            <person name="Andreopoulos B."/>
            <person name="Martin F.M."/>
            <person name="Harder C.B."/>
            <person name="Rigling D."/>
            <person name="Ford K.L."/>
            <person name="Foster G.D."/>
            <person name="Pangilinan J."/>
            <person name="Papanicolaou A."/>
            <person name="Barry K."/>
            <person name="LaButti K."/>
            <person name="Viragh M."/>
            <person name="Koriabine M."/>
            <person name="Yan M."/>
            <person name="Riley R."/>
            <person name="Champramary S."/>
            <person name="Plett K.L."/>
            <person name="Tsai I.J."/>
            <person name="Slot J."/>
            <person name="Sipos G."/>
            <person name="Plett J."/>
            <person name="Nagy L.G."/>
            <person name="Grigoriev I.V."/>
        </authorList>
    </citation>
    <scope>NUCLEOTIDE SEQUENCE</scope>
    <source>
        <strain evidence="1">HWK02</strain>
    </source>
</reference>
<dbReference type="AlphaFoldDB" id="A0AA39QNS7"/>
<comment type="caution">
    <text evidence="1">The sequence shown here is derived from an EMBL/GenBank/DDBJ whole genome shotgun (WGS) entry which is preliminary data.</text>
</comment>
<accession>A0AA39QNS7</accession>
<evidence type="ECO:0000313" key="1">
    <source>
        <dbReference type="EMBL" id="KAK0505325.1"/>
    </source>
</evidence>
<dbReference type="EMBL" id="JAUEPU010000002">
    <property type="protein sequence ID" value="KAK0505325.1"/>
    <property type="molecule type" value="Genomic_DNA"/>
</dbReference>
<dbReference type="Proteomes" id="UP001175228">
    <property type="component" value="Unassembled WGS sequence"/>
</dbReference>
<proteinExistence type="predicted"/>
<organism evidence="1 2">
    <name type="scientific">Armillaria luteobubalina</name>
    <dbReference type="NCBI Taxonomy" id="153913"/>
    <lineage>
        <taxon>Eukaryota</taxon>
        <taxon>Fungi</taxon>
        <taxon>Dikarya</taxon>
        <taxon>Basidiomycota</taxon>
        <taxon>Agaricomycotina</taxon>
        <taxon>Agaricomycetes</taxon>
        <taxon>Agaricomycetidae</taxon>
        <taxon>Agaricales</taxon>
        <taxon>Marasmiineae</taxon>
        <taxon>Physalacriaceae</taxon>
        <taxon>Armillaria</taxon>
    </lineage>
</organism>
<evidence type="ECO:0000313" key="2">
    <source>
        <dbReference type="Proteomes" id="UP001175228"/>
    </source>
</evidence>
<gene>
    <name evidence="1" type="ORF">EDD18DRAFT_332856</name>
</gene>
<protein>
    <submittedName>
        <fullName evidence="1">Uncharacterized protein</fullName>
    </submittedName>
</protein>
<name>A0AA39QNS7_9AGAR</name>
<keyword evidence="2" id="KW-1185">Reference proteome</keyword>
<sequence>MHDNRHWSCPENRSGFSLRKFQRQERTYSAYSASFPSRSPHRSLVNIFLAGCPPSFKPCTKGRDVRICFNSVSIWNRLRLSFRVVFYFCVSGAHILSSMELSASHFSDVSLPQGQLHPNYILTPKGRLCPQVWLHDLETPRDHSFLLFQLTTSDSKRGKRSWRAVRFLCHYVVSFFLPKNIGSYKSL</sequence>